<dbReference type="Proteomes" id="UP000309215">
    <property type="component" value="Unassembled WGS sequence"/>
</dbReference>
<evidence type="ECO:0000256" key="2">
    <source>
        <dbReference type="ARBA" id="ARBA00009142"/>
    </source>
</evidence>
<evidence type="ECO:0000256" key="1">
    <source>
        <dbReference type="ARBA" id="ARBA00004651"/>
    </source>
</evidence>
<evidence type="ECO:0000313" key="9">
    <source>
        <dbReference type="EMBL" id="TKD06610.1"/>
    </source>
</evidence>
<feature type="transmembrane region" description="Helical" evidence="8">
    <location>
        <begin position="142"/>
        <end position="159"/>
    </location>
</feature>
<keyword evidence="4 8" id="KW-1003">Cell membrane</keyword>
<organism evidence="9 10">
    <name type="scientific">Polyangium fumosum</name>
    <dbReference type="NCBI Taxonomy" id="889272"/>
    <lineage>
        <taxon>Bacteria</taxon>
        <taxon>Pseudomonadati</taxon>
        <taxon>Myxococcota</taxon>
        <taxon>Polyangia</taxon>
        <taxon>Polyangiales</taxon>
        <taxon>Polyangiaceae</taxon>
        <taxon>Polyangium</taxon>
    </lineage>
</organism>
<feature type="transmembrane region" description="Helical" evidence="8">
    <location>
        <begin position="43"/>
        <end position="65"/>
    </location>
</feature>
<comment type="similarity">
    <text evidence="2 8">Belongs to the 4-toluene sulfonate uptake permease (TSUP) (TC 2.A.102) family.</text>
</comment>
<gene>
    <name evidence="9" type="ORF">E8A74_19070</name>
</gene>
<dbReference type="RefSeq" id="WP_136930461.1">
    <property type="nucleotide sequence ID" value="NZ_SSMQ01000018.1"/>
</dbReference>
<dbReference type="InterPro" id="IPR052017">
    <property type="entry name" value="TSUP"/>
</dbReference>
<dbReference type="EMBL" id="SSMQ01000018">
    <property type="protein sequence ID" value="TKD06610.1"/>
    <property type="molecule type" value="Genomic_DNA"/>
</dbReference>
<evidence type="ECO:0000313" key="10">
    <source>
        <dbReference type="Proteomes" id="UP000309215"/>
    </source>
</evidence>
<comment type="caution">
    <text evidence="9">The sequence shown here is derived from an EMBL/GenBank/DDBJ whole genome shotgun (WGS) entry which is preliminary data.</text>
</comment>
<evidence type="ECO:0000256" key="8">
    <source>
        <dbReference type="RuleBase" id="RU363041"/>
    </source>
</evidence>
<reference evidence="9 10" key="1">
    <citation type="submission" date="2019-04" db="EMBL/GenBank/DDBJ databases">
        <authorList>
            <person name="Li Y."/>
            <person name="Wang J."/>
        </authorList>
    </citation>
    <scope>NUCLEOTIDE SEQUENCE [LARGE SCALE GENOMIC DNA]</scope>
    <source>
        <strain evidence="9 10">DSM 14668</strain>
    </source>
</reference>
<keyword evidence="5 8" id="KW-0812">Transmembrane</keyword>
<sequence length="264" mass="28233">MPLVSQDLGFSSQNPLALVALFAVGFVASSINAVAGGGSLLSFPLLVAFGVPPLAANATNAVALWPGSLASAYGFRDQLARTKPHLRYLTLPTITGALLGAWLLTHTPERLFDFVVPLLVLLATLLLAFQARIRKAALGQKARVPVALGIFLQFLVSVYGGYFGAGMGIVMLAVFGLFIEGTLHELNAMKAWLGVAINLVASMFFLREGLLWLVPGFSVMAGAIAGGYFSARLSQRIDPDKLRRAIVVLGFAMTAWFFRAAFFR</sequence>
<evidence type="ECO:0000256" key="3">
    <source>
        <dbReference type="ARBA" id="ARBA00022448"/>
    </source>
</evidence>
<proteinExistence type="inferred from homology"/>
<evidence type="ECO:0000256" key="6">
    <source>
        <dbReference type="ARBA" id="ARBA00022989"/>
    </source>
</evidence>
<name>A0A4U1JBQ5_9BACT</name>
<dbReference type="PANTHER" id="PTHR30269:SF0">
    <property type="entry name" value="MEMBRANE TRANSPORTER PROTEIN YFCA-RELATED"/>
    <property type="match status" value="1"/>
</dbReference>
<keyword evidence="3" id="KW-0813">Transport</keyword>
<dbReference type="Pfam" id="PF01925">
    <property type="entry name" value="TauE"/>
    <property type="match status" value="1"/>
</dbReference>
<feature type="transmembrane region" description="Helical" evidence="8">
    <location>
        <begin position="212"/>
        <end position="230"/>
    </location>
</feature>
<feature type="transmembrane region" description="Helical" evidence="8">
    <location>
        <begin position="242"/>
        <end position="262"/>
    </location>
</feature>
<evidence type="ECO:0000256" key="4">
    <source>
        <dbReference type="ARBA" id="ARBA00022475"/>
    </source>
</evidence>
<feature type="transmembrane region" description="Helical" evidence="8">
    <location>
        <begin position="111"/>
        <end position="130"/>
    </location>
</feature>
<feature type="transmembrane region" description="Helical" evidence="8">
    <location>
        <begin position="190"/>
        <end position="206"/>
    </location>
</feature>
<dbReference type="AlphaFoldDB" id="A0A4U1JBQ5"/>
<keyword evidence="6 8" id="KW-1133">Transmembrane helix</keyword>
<feature type="transmembrane region" description="Helical" evidence="8">
    <location>
        <begin position="86"/>
        <end position="105"/>
    </location>
</feature>
<evidence type="ECO:0000256" key="5">
    <source>
        <dbReference type="ARBA" id="ARBA00022692"/>
    </source>
</evidence>
<dbReference type="InterPro" id="IPR002781">
    <property type="entry name" value="TM_pro_TauE-like"/>
</dbReference>
<keyword evidence="10" id="KW-1185">Reference proteome</keyword>
<dbReference type="GO" id="GO:0005886">
    <property type="term" value="C:plasma membrane"/>
    <property type="evidence" value="ECO:0007669"/>
    <property type="project" value="UniProtKB-SubCell"/>
</dbReference>
<comment type="subcellular location">
    <subcellularLocation>
        <location evidence="1 8">Cell membrane</location>
        <topology evidence="1 8">Multi-pass membrane protein</topology>
    </subcellularLocation>
</comment>
<protein>
    <recommendedName>
        <fullName evidence="8">Probable membrane transporter protein</fullName>
    </recommendedName>
</protein>
<dbReference type="PANTHER" id="PTHR30269">
    <property type="entry name" value="TRANSMEMBRANE PROTEIN YFCA"/>
    <property type="match status" value="1"/>
</dbReference>
<evidence type="ECO:0000256" key="7">
    <source>
        <dbReference type="ARBA" id="ARBA00023136"/>
    </source>
</evidence>
<dbReference type="OrthoDB" id="9807082at2"/>
<keyword evidence="7 8" id="KW-0472">Membrane</keyword>
<accession>A0A4U1JBQ5</accession>